<evidence type="ECO:0008006" key="6">
    <source>
        <dbReference type="Google" id="ProtNLM"/>
    </source>
</evidence>
<feature type="compositionally biased region" description="Polar residues" evidence="1">
    <location>
        <begin position="123"/>
        <end position="143"/>
    </location>
</feature>
<evidence type="ECO:0000259" key="3">
    <source>
        <dbReference type="Pfam" id="PF22936"/>
    </source>
</evidence>
<dbReference type="InterPro" id="IPR013103">
    <property type="entry name" value="RVT_2"/>
</dbReference>
<dbReference type="AlphaFoldDB" id="A0AAV5I748"/>
<organism evidence="4 5">
    <name type="scientific">Rubroshorea leprosula</name>
    <dbReference type="NCBI Taxonomy" id="152421"/>
    <lineage>
        <taxon>Eukaryota</taxon>
        <taxon>Viridiplantae</taxon>
        <taxon>Streptophyta</taxon>
        <taxon>Embryophyta</taxon>
        <taxon>Tracheophyta</taxon>
        <taxon>Spermatophyta</taxon>
        <taxon>Magnoliopsida</taxon>
        <taxon>eudicotyledons</taxon>
        <taxon>Gunneridae</taxon>
        <taxon>Pentapetalae</taxon>
        <taxon>rosids</taxon>
        <taxon>malvids</taxon>
        <taxon>Malvales</taxon>
        <taxon>Dipterocarpaceae</taxon>
        <taxon>Rubroshorea</taxon>
    </lineage>
</organism>
<comment type="caution">
    <text evidence="4">The sequence shown here is derived from an EMBL/GenBank/DDBJ whole genome shotgun (WGS) entry which is preliminary data.</text>
</comment>
<dbReference type="Pfam" id="PF22936">
    <property type="entry name" value="Pol_BBD"/>
    <property type="match status" value="1"/>
</dbReference>
<dbReference type="Proteomes" id="UP001054252">
    <property type="component" value="Unassembled WGS sequence"/>
</dbReference>
<dbReference type="Pfam" id="PF07727">
    <property type="entry name" value="RVT_2"/>
    <property type="match status" value="1"/>
</dbReference>
<feature type="domain" description="Retrovirus-related Pol polyprotein from transposon TNT 1-94-like beta-barrel" evidence="3">
    <location>
        <begin position="6"/>
        <end position="65"/>
    </location>
</feature>
<protein>
    <recommendedName>
        <fullName evidence="6">Reverse transcriptase Ty1/copia-type domain-containing protein</fullName>
    </recommendedName>
</protein>
<accession>A0AAV5I748</accession>
<dbReference type="EMBL" id="BPVZ01000007">
    <property type="protein sequence ID" value="GKU93778.1"/>
    <property type="molecule type" value="Genomic_DNA"/>
</dbReference>
<sequence>MSSIAAHFSSMSPNNSFPDIYSADGSPMNISHIGNVSTKSLTLPNVVLVPKLSYNLLSVGQFYDLGLEVTFSAHGCRVQDPWTGQLLGTGRKQPTLSFSSSHSHSTALFDLVHSDVWGPSPTPTMGGTSDELYNTSPHAPTSSVEDDLPTGNALDNFEPSSTFSSVSLVDSTNELVVPSSSHPTRVRNPPNYLRDYHCFLAITSLHEPQSYQEASFNPLWQQAMQDELQAHENTHTWALVDLLAEKSLIGCKWVYKIKTRSDSSVERYKARLVAKGFTQEYGIDYEETFALVARLTYVEAIPSSLVCKVSATVNEFGFTSSPHDTVLFIRKTAQVTSSNDGYLFSQVKYTSDLVYKAELTDGKSVSTTLEPNVKLTPMDGSPLSYLTRYRQFKATPRFTHYAAVLRIIHYVNRTLFHGLHFFANYSSVLRAYSDVDWAGDPSDRKSTTSYCLFLGNSLISWRSKKQTIPYRSSTEAEYRALWDTTSELLSLRWLLEDMSIPQPSSTNLYCDNQSVMQIAPNDIFHECTKHIEVDCHFIRHHVAQGTVHLVFIGSTDQPVDLFTKAHFPGHFRTLLSKLKLVSSQPP</sequence>
<proteinExistence type="predicted"/>
<reference evidence="4 5" key="1">
    <citation type="journal article" date="2021" name="Commun. Biol.">
        <title>The genome of Shorea leprosula (Dipterocarpaceae) highlights the ecological relevance of drought in aseasonal tropical rainforests.</title>
        <authorList>
            <person name="Ng K.K.S."/>
            <person name="Kobayashi M.J."/>
            <person name="Fawcett J.A."/>
            <person name="Hatakeyama M."/>
            <person name="Paape T."/>
            <person name="Ng C.H."/>
            <person name="Ang C.C."/>
            <person name="Tnah L.H."/>
            <person name="Lee C.T."/>
            <person name="Nishiyama T."/>
            <person name="Sese J."/>
            <person name="O'Brien M.J."/>
            <person name="Copetti D."/>
            <person name="Mohd Noor M.I."/>
            <person name="Ong R.C."/>
            <person name="Putra M."/>
            <person name="Sireger I.Z."/>
            <person name="Indrioko S."/>
            <person name="Kosugi Y."/>
            <person name="Izuno A."/>
            <person name="Isagi Y."/>
            <person name="Lee S.L."/>
            <person name="Shimizu K.K."/>
        </authorList>
    </citation>
    <scope>NUCLEOTIDE SEQUENCE [LARGE SCALE GENOMIC DNA]</scope>
    <source>
        <strain evidence="4">214</strain>
    </source>
</reference>
<evidence type="ECO:0000313" key="5">
    <source>
        <dbReference type="Proteomes" id="UP001054252"/>
    </source>
</evidence>
<dbReference type="PANTHER" id="PTHR11439:SF461">
    <property type="entry name" value="OS10G0432200 PROTEIN"/>
    <property type="match status" value="1"/>
</dbReference>
<keyword evidence="5" id="KW-1185">Reference proteome</keyword>
<gene>
    <name evidence="4" type="ORF">SLEP1_g7344</name>
</gene>
<evidence type="ECO:0000256" key="1">
    <source>
        <dbReference type="SAM" id="MobiDB-lite"/>
    </source>
</evidence>
<evidence type="ECO:0000259" key="2">
    <source>
        <dbReference type="Pfam" id="PF07727"/>
    </source>
</evidence>
<dbReference type="InterPro" id="IPR054722">
    <property type="entry name" value="PolX-like_BBD"/>
</dbReference>
<name>A0AAV5I748_9ROSI</name>
<evidence type="ECO:0000313" key="4">
    <source>
        <dbReference type="EMBL" id="GKU93778.1"/>
    </source>
</evidence>
<dbReference type="PANTHER" id="PTHR11439">
    <property type="entry name" value="GAG-POL-RELATED RETROTRANSPOSON"/>
    <property type="match status" value="1"/>
</dbReference>
<feature type="region of interest" description="Disordered" evidence="1">
    <location>
        <begin position="121"/>
        <end position="156"/>
    </location>
</feature>
<dbReference type="CDD" id="cd09272">
    <property type="entry name" value="RNase_HI_RT_Ty1"/>
    <property type="match status" value="1"/>
</dbReference>
<feature type="domain" description="Reverse transcriptase Ty1/copia-type" evidence="2">
    <location>
        <begin position="235"/>
        <end position="299"/>
    </location>
</feature>